<evidence type="ECO:0000313" key="8">
    <source>
        <dbReference type="Proteomes" id="UP000193006"/>
    </source>
</evidence>
<evidence type="ECO:0000256" key="3">
    <source>
        <dbReference type="ARBA" id="ARBA00022692"/>
    </source>
</evidence>
<comment type="subcellular location">
    <subcellularLocation>
        <location evidence="1">Cell membrane</location>
        <topology evidence="1">Multi-pass membrane protein</topology>
    </subcellularLocation>
</comment>
<accession>A0A1X9MGZ4</accession>
<dbReference type="KEGG" id="bkw:BkAM31D_24405"/>
<keyword evidence="8" id="KW-1185">Reference proteome</keyword>
<dbReference type="InterPro" id="IPR005598">
    <property type="entry name" value="ATP_synth_I"/>
</dbReference>
<evidence type="ECO:0000256" key="6">
    <source>
        <dbReference type="SAM" id="Phobius"/>
    </source>
</evidence>
<dbReference type="Pfam" id="PF03899">
    <property type="entry name" value="ATP-synt_I"/>
    <property type="match status" value="1"/>
</dbReference>
<feature type="transmembrane region" description="Helical" evidence="6">
    <location>
        <begin position="34"/>
        <end position="53"/>
    </location>
</feature>
<protein>
    <submittedName>
        <fullName evidence="7">ATP synthase I chain</fullName>
    </submittedName>
</protein>
<feature type="transmembrane region" description="Helical" evidence="6">
    <location>
        <begin position="12"/>
        <end position="28"/>
    </location>
</feature>
<reference evidence="7 8" key="1">
    <citation type="submission" date="2017-04" db="EMBL/GenBank/DDBJ databases">
        <title>Bacillus krulwichiae AM31D Genome sequencing and assembly.</title>
        <authorList>
            <person name="Krulwich T.A."/>
            <person name="Anastor L."/>
            <person name="Ehrlich R."/>
            <person name="Ehrlich G.D."/>
            <person name="Janto B."/>
        </authorList>
    </citation>
    <scope>NUCLEOTIDE SEQUENCE [LARGE SCALE GENOMIC DNA]</scope>
    <source>
        <strain evidence="7 8">AM31D</strain>
    </source>
</reference>
<evidence type="ECO:0000256" key="2">
    <source>
        <dbReference type="ARBA" id="ARBA00022475"/>
    </source>
</evidence>
<name>A0A1X9MGZ4_9BACI</name>
<dbReference type="Proteomes" id="UP000193006">
    <property type="component" value="Chromosome"/>
</dbReference>
<feature type="transmembrane region" description="Helical" evidence="6">
    <location>
        <begin position="102"/>
        <end position="124"/>
    </location>
</feature>
<keyword evidence="3 6" id="KW-0812">Transmembrane</keyword>
<proteinExistence type="predicted"/>
<organism evidence="7 8">
    <name type="scientific">Halalkalibacter krulwichiae</name>
    <dbReference type="NCBI Taxonomy" id="199441"/>
    <lineage>
        <taxon>Bacteria</taxon>
        <taxon>Bacillati</taxon>
        <taxon>Bacillota</taxon>
        <taxon>Bacilli</taxon>
        <taxon>Bacillales</taxon>
        <taxon>Bacillaceae</taxon>
        <taxon>Halalkalibacter</taxon>
    </lineage>
</organism>
<dbReference type="AlphaFoldDB" id="A0A1X9MGZ4"/>
<dbReference type="STRING" id="199441.BkAM31D_24405"/>
<evidence type="ECO:0000313" key="7">
    <source>
        <dbReference type="EMBL" id="ARK32749.1"/>
    </source>
</evidence>
<keyword evidence="5 6" id="KW-0472">Membrane</keyword>
<dbReference type="RefSeq" id="WP_066154893.1">
    <property type="nucleotide sequence ID" value="NZ_CP020814.1"/>
</dbReference>
<dbReference type="GO" id="GO:0005886">
    <property type="term" value="C:plasma membrane"/>
    <property type="evidence" value="ECO:0007669"/>
    <property type="project" value="UniProtKB-SubCell"/>
</dbReference>
<gene>
    <name evidence="7" type="ORF">BkAM31D_24405</name>
</gene>
<keyword evidence="4 6" id="KW-1133">Transmembrane helix</keyword>
<dbReference type="EMBL" id="CP020814">
    <property type="protein sequence ID" value="ARK32749.1"/>
    <property type="molecule type" value="Genomic_DNA"/>
</dbReference>
<evidence type="ECO:0000256" key="4">
    <source>
        <dbReference type="ARBA" id="ARBA00022989"/>
    </source>
</evidence>
<sequence>MMSLEARMKRYTIIVSILIVLFMIGFWVSTYKSIFLGLTIGLLLSFLGLSTVFRKAQYVGAVATGIKKYKLFSYFISTFGVLIRIGLAILCVWLALSFPERLHLFAVITGFALIYVIIMTDILIESGRKR</sequence>
<evidence type="ECO:0000256" key="1">
    <source>
        <dbReference type="ARBA" id="ARBA00004651"/>
    </source>
</evidence>
<keyword evidence="2" id="KW-1003">Cell membrane</keyword>
<feature type="transmembrane region" description="Helical" evidence="6">
    <location>
        <begin position="74"/>
        <end position="96"/>
    </location>
</feature>
<evidence type="ECO:0000256" key="5">
    <source>
        <dbReference type="ARBA" id="ARBA00023136"/>
    </source>
</evidence>